<keyword evidence="3" id="KW-1185">Reference proteome</keyword>
<evidence type="ECO:0000256" key="1">
    <source>
        <dbReference type="SAM" id="MobiDB-lite"/>
    </source>
</evidence>
<evidence type="ECO:0008006" key="4">
    <source>
        <dbReference type="Google" id="ProtNLM"/>
    </source>
</evidence>
<dbReference type="EMBL" id="JABEZU010000004">
    <property type="protein sequence ID" value="NOV98570.1"/>
    <property type="molecule type" value="Genomic_DNA"/>
</dbReference>
<name>A0ABX2A974_9MICO</name>
<feature type="region of interest" description="Disordered" evidence="1">
    <location>
        <begin position="1"/>
        <end position="21"/>
    </location>
</feature>
<sequence>MPADRFEELTCDGEPVPPGVVESIDDLRTAIDLRDEARAALDGAEVPPIDPAEWAIVTESPERVALLRELDEPEDLGGGDVRTHEFLTIERVDGPRWMLTSANSCALRSGPAEPTDAYGQADLTLDPDHPLDPAATEIHLLVTERACNSGQDAEGRIVLDRLAATDDAIDLVIGVTLQEGNFTCPSNPPTPFVVELEAPLGDRVVRDAAVVPPRELEPAG</sequence>
<proteinExistence type="predicted"/>
<evidence type="ECO:0000313" key="2">
    <source>
        <dbReference type="EMBL" id="NOV98570.1"/>
    </source>
</evidence>
<evidence type="ECO:0000313" key="3">
    <source>
        <dbReference type="Proteomes" id="UP000757540"/>
    </source>
</evidence>
<comment type="caution">
    <text evidence="2">The sequence shown here is derived from an EMBL/GenBank/DDBJ whole genome shotgun (WGS) entry which is preliminary data.</text>
</comment>
<dbReference type="Proteomes" id="UP000757540">
    <property type="component" value="Unassembled WGS sequence"/>
</dbReference>
<organism evidence="2 3">
    <name type="scientific">Isoptericola halotolerans</name>
    <dbReference type="NCBI Taxonomy" id="300560"/>
    <lineage>
        <taxon>Bacteria</taxon>
        <taxon>Bacillati</taxon>
        <taxon>Actinomycetota</taxon>
        <taxon>Actinomycetes</taxon>
        <taxon>Micrococcales</taxon>
        <taxon>Promicromonosporaceae</taxon>
        <taxon>Isoptericola</taxon>
    </lineage>
</organism>
<dbReference type="RefSeq" id="WP_171784786.1">
    <property type="nucleotide sequence ID" value="NZ_BAAAML010000003.1"/>
</dbReference>
<reference evidence="2 3" key="1">
    <citation type="submission" date="2020-05" db="EMBL/GenBank/DDBJ databases">
        <title>Genomic Encyclopedia of Type Strains, Phase III (KMG-III): the genomes of soil and plant-associated and newly described type strains.</title>
        <authorList>
            <person name="Whitman W."/>
        </authorList>
    </citation>
    <scope>NUCLEOTIDE SEQUENCE [LARGE SCALE GENOMIC DNA]</scope>
    <source>
        <strain evidence="2 3">KCTC 19046</strain>
    </source>
</reference>
<gene>
    <name evidence="2" type="ORF">HDG69_003165</name>
</gene>
<accession>A0ABX2A974</accession>
<protein>
    <recommendedName>
        <fullName evidence="4">DUF1684 domain-containing protein</fullName>
    </recommendedName>
</protein>